<proteinExistence type="predicted"/>
<dbReference type="PANTHER" id="PTHR33026">
    <property type="entry name" value="OS06G0360600 PROTEIN"/>
    <property type="match status" value="1"/>
</dbReference>
<sequence length="192" mass="21491">MKRRIQPLQQRCHWGYEYTGVNDPSRLSPDELNIDEIMVSLKRMFKNVGEIPTIVREFNAANPPKPEDVSLYFSASPPPGSEDICEAAPRVHMVESTESDDEEEEVLEASSSTSSDAAENFEVKVQPFAKVGSSSESKKRTADEELEAAIPPPPKKKRSIVAKWAVKKSVTAEDVPPASGRRFQYHHCVYSR</sequence>
<feature type="compositionally biased region" description="Acidic residues" evidence="1">
    <location>
        <begin position="97"/>
        <end position="107"/>
    </location>
</feature>
<organism evidence="2 3">
    <name type="scientific">Setaria viridis</name>
    <name type="common">Green bristlegrass</name>
    <name type="synonym">Setaria italica subsp. viridis</name>
    <dbReference type="NCBI Taxonomy" id="4556"/>
    <lineage>
        <taxon>Eukaryota</taxon>
        <taxon>Viridiplantae</taxon>
        <taxon>Streptophyta</taxon>
        <taxon>Embryophyta</taxon>
        <taxon>Tracheophyta</taxon>
        <taxon>Spermatophyta</taxon>
        <taxon>Magnoliopsida</taxon>
        <taxon>Liliopsida</taxon>
        <taxon>Poales</taxon>
        <taxon>Poaceae</taxon>
        <taxon>PACMAD clade</taxon>
        <taxon>Panicoideae</taxon>
        <taxon>Panicodae</taxon>
        <taxon>Paniceae</taxon>
        <taxon>Cenchrinae</taxon>
        <taxon>Setaria</taxon>
    </lineage>
</organism>
<feature type="compositionally biased region" description="Low complexity" evidence="1">
    <location>
        <begin position="108"/>
        <end position="118"/>
    </location>
</feature>
<gene>
    <name evidence="2" type="ORF">SEVIR_9G464950v2</name>
</gene>
<dbReference type="PANTHER" id="PTHR33026:SF7">
    <property type="entry name" value="OS03G0100275 PROTEIN"/>
    <property type="match status" value="1"/>
</dbReference>
<accession>A0A4U6T865</accession>
<dbReference type="AlphaFoldDB" id="A0A4U6T865"/>
<name>A0A4U6T865_SETVI</name>
<evidence type="ECO:0000256" key="1">
    <source>
        <dbReference type="SAM" id="MobiDB-lite"/>
    </source>
</evidence>
<dbReference type="Proteomes" id="UP000298652">
    <property type="component" value="Chromosome 9"/>
</dbReference>
<dbReference type="Gramene" id="TKV96964">
    <property type="protein sequence ID" value="TKV96964"/>
    <property type="gene ID" value="SEVIR_9G464950v2"/>
</dbReference>
<evidence type="ECO:0000313" key="3">
    <source>
        <dbReference type="Proteomes" id="UP000298652"/>
    </source>
</evidence>
<evidence type="ECO:0000313" key="2">
    <source>
        <dbReference type="EMBL" id="TKV96964.1"/>
    </source>
</evidence>
<reference evidence="2" key="1">
    <citation type="submission" date="2019-03" db="EMBL/GenBank/DDBJ databases">
        <title>WGS assembly of Setaria viridis.</title>
        <authorList>
            <person name="Huang P."/>
            <person name="Jenkins J."/>
            <person name="Grimwood J."/>
            <person name="Barry K."/>
            <person name="Healey A."/>
            <person name="Mamidi S."/>
            <person name="Sreedasyam A."/>
            <person name="Shu S."/>
            <person name="Feldman M."/>
            <person name="Wu J."/>
            <person name="Yu Y."/>
            <person name="Chen C."/>
            <person name="Johnson J."/>
            <person name="Rokhsar D."/>
            <person name="Baxter I."/>
            <person name="Schmutz J."/>
            <person name="Brutnell T."/>
            <person name="Kellogg E."/>
        </authorList>
    </citation>
    <scope>NUCLEOTIDE SEQUENCE [LARGE SCALE GENOMIC DNA]</scope>
</reference>
<dbReference type="EMBL" id="CM016560">
    <property type="protein sequence ID" value="TKV96964.1"/>
    <property type="molecule type" value="Genomic_DNA"/>
</dbReference>
<protein>
    <submittedName>
        <fullName evidence="2">Uncharacterized protein</fullName>
    </submittedName>
</protein>
<keyword evidence="3" id="KW-1185">Reference proteome</keyword>
<feature type="region of interest" description="Disordered" evidence="1">
    <location>
        <begin position="93"/>
        <end position="154"/>
    </location>
</feature>